<gene>
    <name evidence="1" type="ORF">JCGZ_10795</name>
</gene>
<organism evidence="1 2">
    <name type="scientific">Jatropha curcas</name>
    <name type="common">Barbados nut</name>
    <dbReference type="NCBI Taxonomy" id="180498"/>
    <lineage>
        <taxon>Eukaryota</taxon>
        <taxon>Viridiplantae</taxon>
        <taxon>Streptophyta</taxon>
        <taxon>Embryophyta</taxon>
        <taxon>Tracheophyta</taxon>
        <taxon>Spermatophyta</taxon>
        <taxon>Magnoliopsida</taxon>
        <taxon>eudicotyledons</taxon>
        <taxon>Gunneridae</taxon>
        <taxon>Pentapetalae</taxon>
        <taxon>rosids</taxon>
        <taxon>fabids</taxon>
        <taxon>Malpighiales</taxon>
        <taxon>Euphorbiaceae</taxon>
        <taxon>Crotonoideae</taxon>
        <taxon>Jatropheae</taxon>
        <taxon>Jatropha</taxon>
    </lineage>
</organism>
<dbReference type="EMBL" id="KK914207">
    <property type="protein sequence ID" value="KDP46805.1"/>
    <property type="molecule type" value="Genomic_DNA"/>
</dbReference>
<evidence type="ECO:0000313" key="1">
    <source>
        <dbReference type="EMBL" id="KDP46805.1"/>
    </source>
</evidence>
<protein>
    <submittedName>
        <fullName evidence="1">Uncharacterized protein</fullName>
    </submittedName>
</protein>
<dbReference type="Proteomes" id="UP000027138">
    <property type="component" value="Unassembled WGS sequence"/>
</dbReference>
<reference evidence="1 2" key="1">
    <citation type="journal article" date="2014" name="PLoS ONE">
        <title>Global Analysis of Gene Expression Profiles in Physic Nut (Jatropha curcas L.) Seedlings Exposed to Salt Stress.</title>
        <authorList>
            <person name="Zhang L."/>
            <person name="Zhang C."/>
            <person name="Wu P."/>
            <person name="Chen Y."/>
            <person name="Li M."/>
            <person name="Jiang H."/>
            <person name="Wu G."/>
        </authorList>
    </citation>
    <scope>NUCLEOTIDE SEQUENCE [LARGE SCALE GENOMIC DNA]</scope>
    <source>
        <strain evidence="2">cv. GZQX0401</strain>
        <tissue evidence="1">Young leaves</tissue>
    </source>
</reference>
<accession>A0A067LPK0</accession>
<evidence type="ECO:0000313" key="2">
    <source>
        <dbReference type="Proteomes" id="UP000027138"/>
    </source>
</evidence>
<keyword evidence="2" id="KW-1185">Reference proteome</keyword>
<proteinExistence type="predicted"/>
<sequence length="95" mass="10049">MVGISWQLWTQIHDFLIGTGVLPGTVWGVAGSGSLGLLARAVLFRTLWGGSRAWACALARPGACPPLEVCSMCSTGVLQLHGPSFYLQCAHGRSH</sequence>
<dbReference type="AlphaFoldDB" id="A0A067LPK0"/>
<name>A0A067LPK0_JATCU</name>